<organism evidence="2 3">
    <name type="scientific">Metabacillus mangrovi</name>
    <dbReference type="NCBI Taxonomy" id="1491830"/>
    <lineage>
        <taxon>Bacteria</taxon>
        <taxon>Bacillati</taxon>
        <taxon>Bacillota</taxon>
        <taxon>Bacilli</taxon>
        <taxon>Bacillales</taxon>
        <taxon>Bacillaceae</taxon>
        <taxon>Metabacillus</taxon>
    </lineage>
</organism>
<dbReference type="InterPro" id="IPR046742">
    <property type="entry name" value="DUF6792"/>
</dbReference>
<reference evidence="2 3" key="1">
    <citation type="journal article" date="2017" name="Int. J. Syst. Evol. Microbiol.">
        <title>Bacillus mangrovi sp. nov., isolated from a sediment sample from a mangrove forest.</title>
        <authorList>
            <person name="Gupta V."/>
            <person name="Singh P.K."/>
            <person name="Korpole S."/>
            <person name="Tanuku N.R.S."/>
            <person name="Pinnaka A.K."/>
        </authorList>
    </citation>
    <scope>NUCLEOTIDE SEQUENCE [LARGE SCALE GENOMIC DNA]</scope>
    <source>
        <strain evidence="2 3">KCTC 33872</strain>
    </source>
</reference>
<dbReference type="Proteomes" id="UP000434639">
    <property type="component" value="Unassembled WGS sequence"/>
</dbReference>
<accession>A0A7X2S7T3</accession>
<keyword evidence="3" id="KW-1185">Reference proteome</keyword>
<dbReference type="AlphaFoldDB" id="A0A7X2S7T3"/>
<gene>
    <name evidence="2" type="ORF">GKZ89_16825</name>
</gene>
<feature type="domain" description="DUF6792" evidence="1">
    <location>
        <begin position="33"/>
        <end position="267"/>
    </location>
</feature>
<proteinExistence type="predicted"/>
<dbReference type="EMBL" id="WMIB01000022">
    <property type="protein sequence ID" value="MTH55070.1"/>
    <property type="molecule type" value="Genomic_DNA"/>
</dbReference>
<protein>
    <recommendedName>
        <fullName evidence="1">DUF6792 domain-containing protein</fullName>
    </recommendedName>
</protein>
<name>A0A7X2S7T3_9BACI</name>
<evidence type="ECO:0000259" key="1">
    <source>
        <dbReference type="Pfam" id="PF20591"/>
    </source>
</evidence>
<dbReference type="RefSeq" id="WP_155113580.1">
    <property type="nucleotide sequence ID" value="NZ_WMIB01000022.1"/>
</dbReference>
<comment type="caution">
    <text evidence="2">The sequence shown here is derived from an EMBL/GenBank/DDBJ whole genome shotgun (WGS) entry which is preliminary data.</text>
</comment>
<dbReference type="OrthoDB" id="2712710at2"/>
<dbReference type="Pfam" id="PF20591">
    <property type="entry name" value="DUF6792"/>
    <property type="match status" value="1"/>
</dbReference>
<evidence type="ECO:0000313" key="2">
    <source>
        <dbReference type="EMBL" id="MTH55070.1"/>
    </source>
</evidence>
<evidence type="ECO:0000313" key="3">
    <source>
        <dbReference type="Proteomes" id="UP000434639"/>
    </source>
</evidence>
<sequence>MKNNENSNEVLSTEMLRARIAKLEYDIPKDPSELELKEFQEKIRQIYIEETGSPPPINITIYHSGSKEYSEDKDTGFDGTVIHFFDPEKGINQSYTITRGSEMGEDSGTGEPLDWLYNTFGIYTGRNREQYEAASSFQNKVNNEIERKIAKEIEIKKTNGQSYKDLELSRFGIGHSLGGNLIQMLQLQEGHFKEVYAFNDAPPSAYQLAYIDQEFWFELSDYFSIPENNFDEIYTIPSADLEKFATDYYKERGKNIHHTTSADEILYAISNFRGFLFFGDRNIIETNPEFDGLKGVLDNVSDEDLAVIQKKLAEIAPYYEKGGIDGIVFGVTGYDKKFWDDSIETLKDLDLTTLNPVERAENAITVAKTISSMKDHVGLMINRVTSLKDELPALLSIVGTVSAEEREEIESVIDGMVDNLETMKGAIENIGDVATLEKLRDGDLSGFLKQVEMLMNTSDIIKTEFSEFKAGFGSIKTILEELMDKFGMATEAHLLDAVISALSIDGFSYKGDDMYKAKMVNGKPVIINLSSALRLFKEGLTIYEEKESILKQVKEAYQREYAEDYSHRKGTLMKEIARTELDFSWAQSRLGYSPTAYKVTKIDVQESIYPIPPANTATFQELFHYHENEQEAGVKQIHKIKSSVEDFFKEDKKIAQMFKLI</sequence>